<dbReference type="Pfam" id="PF00528">
    <property type="entry name" value="BPD_transp_1"/>
    <property type="match status" value="1"/>
</dbReference>
<dbReference type="PANTHER" id="PTHR30193:SF37">
    <property type="entry name" value="INNER MEMBRANE ABC TRANSPORTER PERMEASE PROTEIN YCJO"/>
    <property type="match status" value="1"/>
</dbReference>
<keyword evidence="2 7" id="KW-0813">Transport</keyword>
<accession>A0ABR9CPE0</accession>
<name>A0ABR9CPE0_9HYPH</name>
<dbReference type="CDD" id="cd06261">
    <property type="entry name" value="TM_PBP2"/>
    <property type="match status" value="1"/>
</dbReference>
<keyword evidence="10" id="KW-1185">Reference proteome</keyword>
<evidence type="ECO:0000256" key="5">
    <source>
        <dbReference type="ARBA" id="ARBA00022989"/>
    </source>
</evidence>
<evidence type="ECO:0000313" key="10">
    <source>
        <dbReference type="Proteomes" id="UP000632063"/>
    </source>
</evidence>
<evidence type="ECO:0000256" key="3">
    <source>
        <dbReference type="ARBA" id="ARBA00022475"/>
    </source>
</evidence>
<evidence type="ECO:0000313" key="9">
    <source>
        <dbReference type="EMBL" id="MBD8892543.1"/>
    </source>
</evidence>
<evidence type="ECO:0000256" key="7">
    <source>
        <dbReference type="RuleBase" id="RU363032"/>
    </source>
</evidence>
<gene>
    <name evidence="9" type="ORF">IG616_13405</name>
</gene>
<dbReference type="Gene3D" id="1.10.3720.10">
    <property type="entry name" value="MetI-like"/>
    <property type="match status" value="1"/>
</dbReference>
<feature type="transmembrane region" description="Helical" evidence="7">
    <location>
        <begin position="61"/>
        <end position="80"/>
    </location>
</feature>
<feature type="transmembrane region" description="Helical" evidence="7">
    <location>
        <begin position="145"/>
        <end position="174"/>
    </location>
</feature>
<dbReference type="SUPFAM" id="SSF160964">
    <property type="entry name" value="MalF N-terminal region-like"/>
    <property type="match status" value="1"/>
</dbReference>
<dbReference type="PANTHER" id="PTHR30193">
    <property type="entry name" value="ABC TRANSPORTER PERMEASE PROTEIN"/>
    <property type="match status" value="1"/>
</dbReference>
<proteinExistence type="inferred from homology"/>
<keyword evidence="3" id="KW-1003">Cell membrane</keyword>
<evidence type="ECO:0000259" key="8">
    <source>
        <dbReference type="PROSITE" id="PS50928"/>
    </source>
</evidence>
<feature type="transmembrane region" description="Helical" evidence="7">
    <location>
        <begin position="92"/>
        <end position="115"/>
    </location>
</feature>
<reference evidence="10" key="1">
    <citation type="submission" date="2020-09" db="EMBL/GenBank/DDBJ databases">
        <title>The genome sequence of strain Labrenzia suaedae 4C16A.</title>
        <authorList>
            <person name="Liu Y."/>
        </authorList>
    </citation>
    <scope>NUCLEOTIDE SEQUENCE [LARGE SCALE GENOMIC DNA]</scope>
    <source>
        <strain evidence="10">4C16A</strain>
    </source>
</reference>
<evidence type="ECO:0000256" key="2">
    <source>
        <dbReference type="ARBA" id="ARBA00022448"/>
    </source>
</evidence>
<keyword evidence="6 7" id="KW-0472">Membrane</keyword>
<dbReference type="RefSeq" id="WP_192148675.1">
    <property type="nucleotide sequence ID" value="NZ_JACYXI010000008.1"/>
</dbReference>
<feature type="transmembrane region" description="Helical" evidence="7">
    <location>
        <begin position="5"/>
        <end position="27"/>
    </location>
</feature>
<reference evidence="9 10" key="2">
    <citation type="journal article" date="2021" name="Int. J. Syst. Evol. Microbiol.">
        <title>Roseibium litorale sp. nov., isolated from a tidal flat sediment and proposal for the reclassification of Labrenzia polysiphoniae as Roseibium polysiphoniae comb. nov.</title>
        <authorList>
            <person name="Liu Y."/>
            <person name="Pei T."/>
            <person name="Du J."/>
            <person name="Chao M."/>
            <person name="Deng M.R."/>
            <person name="Zhu H."/>
        </authorList>
    </citation>
    <scope>NUCLEOTIDE SEQUENCE [LARGE SCALE GENOMIC DNA]</scope>
    <source>
        <strain evidence="9 10">4C16A</strain>
    </source>
</reference>
<dbReference type="InterPro" id="IPR051393">
    <property type="entry name" value="ABC_transporter_permease"/>
</dbReference>
<protein>
    <submittedName>
        <fullName evidence="9">Sugar ABC transporter permease</fullName>
    </submittedName>
</protein>
<evidence type="ECO:0000256" key="6">
    <source>
        <dbReference type="ARBA" id="ARBA00023136"/>
    </source>
</evidence>
<dbReference type="Proteomes" id="UP000632063">
    <property type="component" value="Unassembled WGS sequence"/>
</dbReference>
<feature type="transmembrane region" description="Helical" evidence="7">
    <location>
        <begin position="209"/>
        <end position="231"/>
    </location>
</feature>
<comment type="subcellular location">
    <subcellularLocation>
        <location evidence="1 7">Cell membrane</location>
        <topology evidence="1 7">Multi-pass membrane protein</topology>
    </subcellularLocation>
</comment>
<sequence>MNPRLLPYILILPVTLFLIVFFLYPFALVAQEAFTAGGGLSLQNFREVVGYWKFPISLRNTLLLAAAVVPVQLALALLMATMVNRMNRGRDLVLYVWTIPLGISDLAAGIIWLAIFEQSGFLNSMMGGLGLIDRPANFLSYQHPMIVFTAIALAEIWRATAIMLVILVAGIGLIPKEYYEAAEVFGASPWQRFVKITLPLLRPSLQTALILRVVLAFEIFAVVAALGGTIFPVLMGEIYAYQFDLLNGGAAAALALIVLAISIAFTLIILRVLRVPKGATI</sequence>
<dbReference type="EMBL" id="JACYXI010000008">
    <property type="protein sequence ID" value="MBD8892543.1"/>
    <property type="molecule type" value="Genomic_DNA"/>
</dbReference>
<dbReference type="SUPFAM" id="SSF161098">
    <property type="entry name" value="MetI-like"/>
    <property type="match status" value="1"/>
</dbReference>
<comment type="caution">
    <text evidence="9">The sequence shown here is derived from an EMBL/GenBank/DDBJ whole genome shotgun (WGS) entry which is preliminary data.</text>
</comment>
<feature type="transmembrane region" description="Helical" evidence="7">
    <location>
        <begin position="251"/>
        <end position="273"/>
    </location>
</feature>
<dbReference type="InterPro" id="IPR000515">
    <property type="entry name" value="MetI-like"/>
</dbReference>
<evidence type="ECO:0000256" key="4">
    <source>
        <dbReference type="ARBA" id="ARBA00022692"/>
    </source>
</evidence>
<comment type="similarity">
    <text evidence="7">Belongs to the binding-protein-dependent transport system permease family.</text>
</comment>
<evidence type="ECO:0000256" key="1">
    <source>
        <dbReference type="ARBA" id="ARBA00004651"/>
    </source>
</evidence>
<dbReference type="InterPro" id="IPR035906">
    <property type="entry name" value="MetI-like_sf"/>
</dbReference>
<feature type="domain" description="ABC transmembrane type-1" evidence="8">
    <location>
        <begin position="58"/>
        <end position="269"/>
    </location>
</feature>
<keyword evidence="4 7" id="KW-0812">Transmembrane</keyword>
<keyword evidence="5 7" id="KW-1133">Transmembrane helix</keyword>
<organism evidence="9 10">
    <name type="scientific">Roseibium litorale</name>
    <dbReference type="NCBI Taxonomy" id="2803841"/>
    <lineage>
        <taxon>Bacteria</taxon>
        <taxon>Pseudomonadati</taxon>
        <taxon>Pseudomonadota</taxon>
        <taxon>Alphaproteobacteria</taxon>
        <taxon>Hyphomicrobiales</taxon>
        <taxon>Stappiaceae</taxon>
        <taxon>Roseibium</taxon>
    </lineage>
</organism>
<dbReference type="PROSITE" id="PS50928">
    <property type="entry name" value="ABC_TM1"/>
    <property type="match status" value="1"/>
</dbReference>